<feature type="region of interest" description="Disordered" evidence="1">
    <location>
        <begin position="398"/>
        <end position="428"/>
    </location>
</feature>
<evidence type="ECO:0000313" key="3">
    <source>
        <dbReference type="Proteomes" id="UP000051952"/>
    </source>
</evidence>
<gene>
    <name evidence="2" type="ORF">BSAL_56265c</name>
</gene>
<evidence type="ECO:0000256" key="1">
    <source>
        <dbReference type="SAM" id="MobiDB-lite"/>
    </source>
</evidence>
<dbReference type="EMBL" id="CYKH01000189">
    <property type="protein sequence ID" value="CUE77265.1"/>
    <property type="molecule type" value="Genomic_DNA"/>
</dbReference>
<protein>
    <submittedName>
        <fullName evidence="2">Uncharacterized protein</fullName>
    </submittedName>
</protein>
<dbReference type="AlphaFoldDB" id="A0A0S4IJ94"/>
<dbReference type="VEuPathDB" id="TriTrypDB:BSAL_56265c"/>
<dbReference type="Proteomes" id="UP000051952">
    <property type="component" value="Unassembled WGS sequence"/>
</dbReference>
<keyword evidence="3" id="KW-1185">Reference proteome</keyword>
<reference evidence="3" key="1">
    <citation type="submission" date="2015-09" db="EMBL/GenBank/DDBJ databases">
        <authorList>
            <consortium name="Pathogen Informatics"/>
        </authorList>
    </citation>
    <scope>NUCLEOTIDE SEQUENCE [LARGE SCALE GENOMIC DNA]</scope>
    <source>
        <strain evidence="3">Lake Konstanz</strain>
    </source>
</reference>
<organism evidence="2 3">
    <name type="scientific">Bodo saltans</name>
    <name type="common">Flagellated protozoan</name>
    <dbReference type="NCBI Taxonomy" id="75058"/>
    <lineage>
        <taxon>Eukaryota</taxon>
        <taxon>Discoba</taxon>
        <taxon>Euglenozoa</taxon>
        <taxon>Kinetoplastea</taxon>
        <taxon>Metakinetoplastina</taxon>
        <taxon>Eubodonida</taxon>
        <taxon>Bodonidae</taxon>
        <taxon>Bodo</taxon>
    </lineage>
</organism>
<accession>A0A0S4IJ94</accession>
<sequence length="428" mass="48582">MTIHESYNGIGQQTLSHFFDFYKNIRNSPHIGNHPTCPTLLFIQTSRPPPQMTRGINQSNTVTIKSALRKANIPFDENASRETLIQKYRDARTVNLTLVTPTAQRLFGSTDNDIAGPHSFLEEQIKEIDALMSKGLITADIHKRQLELLLQQHYTPSPSDASSFSPPPLVISELGERKREFFALRERHLGKYETPYPSAELREFMLAFPSSPTFHADDELRGFYSAATNHYRHYYTLVQQNPLPPSRFPQEPFLDDFRSFLGYIAAIFWLHDMAFAGNKRIGGVAYSFSCRPTLLAEDLQNIQRGPGTDIISKYVNLARQHLPNNHTNTNTNTNVNANIVPVSNNNTNSNTNRQETPKRARDPTFVPCTYCLGKNPRAIVNHTYADCRKKISDGVYTPTTQLVTHPPPYQRPPSYHLNGQVPHHNPQT</sequence>
<evidence type="ECO:0000313" key="2">
    <source>
        <dbReference type="EMBL" id="CUE77265.1"/>
    </source>
</evidence>
<name>A0A0S4IJ94_BODSA</name>
<proteinExistence type="predicted"/>